<keyword evidence="3" id="KW-1185">Reference proteome</keyword>
<protein>
    <submittedName>
        <fullName evidence="2">MarR family transcriptional regulator</fullName>
    </submittedName>
</protein>
<reference evidence="3" key="1">
    <citation type="journal article" date="2019" name="Int. J. Syst. Evol. Microbiol.">
        <title>The Global Catalogue of Microorganisms (GCM) 10K type strain sequencing project: providing services to taxonomists for standard genome sequencing and annotation.</title>
        <authorList>
            <consortium name="The Broad Institute Genomics Platform"/>
            <consortium name="The Broad Institute Genome Sequencing Center for Infectious Disease"/>
            <person name="Wu L."/>
            <person name="Ma J."/>
        </authorList>
    </citation>
    <scope>NUCLEOTIDE SEQUENCE [LARGE SCALE GENOMIC DNA]</scope>
    <source>
        <strain evidence="3">JCM 17442</strain>
    </source>
</reference>
<gene>
    <name evidence="2" type="ORF">GCM10022256_09800</name>
</gene>
<sequence>MVQTKPSGATFDASGYWYEKTDAERSVEVLNALRRYRAAESEMRRRTRTSMKMGETDLAAIRYLLRAERNDQPISAKDLADHLGITTASTSVLINRLVKSGHLERLPHPSDRRGVLLRATGASDVEVRATLDGMHARMILLAEALSADEARVIATFLHDMAEAVDIDDHAVVPAPADA</sequence>
<dbReference type="EMBL" id="BAABAU010000001">
    <property type="protein sequence ID" value="GAA4265368.1"/>
    <property type="molecule type" value="Genomic_DNA"/>
</dbReference>
<evidence type="ECO:0000313" key="2">
    <source>
        <dbReference type="EMBL" id="GAA4265368.1"/>
    </source>
</evidence>
<dbReference type="InterPro" id="IPR036390">
    <property type="entry name" value="WH_DNA-bd_sf"/>
</dbReference>
<dbReference type="SUPFAM" id="SSF46785">
    <property type="entry name" value="Winged helix' DNA-binding domain"/>
    <property type="match status" value="1"/>
</dbReference>
<dbReference type="PANTHER" id="PTHR33164">
    <property type="entry name" value="TRANSCRIPTIONAL REGULATOR, MARR FAMILY"/>
    <property type="match status" value="1"/>
</dbReference>
<dbReference type="Gene3D" id="1.10.10.10">
    <property type="entry name" value="Winged helix-like DNA-binding domain superfamily/Winged helix DNA-binding domain"/>
    <property type="match status" value="1"/>
</dbReference>
<name>A0ABP8DZI9_9MICO</name>
<dbReference type="Proteomes" id="UP001501594">
    <property type="component" value="Unassembled WGS sequence"/>
</dbReference>
<dbReference type="SMART" id="SM00347">
    <property type="entry name" value="HTH_MARR"/>
    <property type="match status" value="1"/>
</dbReference>
<dbReference type="InterPro" id="IPR039422">
    <property type="entry name" value="MarR/SlyA-like"/>
</dbReference>
<dbReference type="PANTHER" id="PTHR33164:SF104">
    <property type="entry name" value="TRANSCRIPTIONAL REGULATORY PROTEIN"/>
    <property type="match status" value="1"/>
</dbReference>
<evidence type="ECO:0000259" key="1">
    <source>
        <dbReference type="PROSITE" id="PS50995"/>
    </source>
</evidence>
<comment type="caution">
    <text evidence="2">The sequence shown here is derived from an EMBL/GenBank/DDBJ whole genome shotgun (WGS) entry which is preliminary data.</text>
</comment>
<organism evidence="2 3">
    <name type="scientific">Frondihabitans peucedani</name>
    <dbReference type="NCBI Taxonomy" id="598626"/>
    <lineage>
        <taxon>Bacteria</taxon>
        <taxon>Bacillati</taxon>
        <taxon>Actinomycetota</taxon>
        <taxon>Actinomycetes</taxon>
        <taxon>Micrococcales</taxon>
        <taxon>Microbacteriaceae</taxon>
        <taxon>Frondihabitans</taxon>
    </lineage>
</organism>
<dbReference type="PROSITE" id="PS50995">
    <property type="entry name" value="HTH_MARR_2"/>
    <property type="match status" value="1"/>
</dbReference>
<dbReference type="InterPro" id="IPR000835">
    <property type="entry name" value="HTH_MarR-typ"/>
</dbReference>
<dbReference type="RefSeq" id="WP_344793904.1">
    <property type="nucleotide sequence ID" value="NZ_BAABAU010000001.1"/>
</dbReference>
<feature type="domain" description="HTH marR-type" evidence="1">
    <location>
        <begin position="26"/>
        <end position="162"/>
    </location>
</feature>
<proteinExistence type="predicted"/>
<accession>A0ABP8DZI9</accession>
<evidence type="ECO:0000313" key="3">
    <source>
        <dbReference type="Proteomes" id="UP001501594"/>
    </source>
</evidence>
<dbReference type="InterPro" id="IPR036388">
    <property type="entry name" value="WH-like_DNA-bd_sf"/>
</dbReference>
<dbReference type="Pfam" id="PF12802">
    <property type="entry name" value="MarR_2"/>
    <property type="match status" value="1"/>
</dbReference>